<keyword evidence="3" id="KW-0677">Repeat</keyword>
<dbReference type="AlphaFoldDB" id="A0A7L3AQ02"/>
<comment type="caution">
    <text evidence="17">The sequence shown here is derived from an EMBL/GenBank/DDBJ whole genome shotgun (WGS) entry which is preliminary data.</text>
</comment>
<feature type="domain" description="C2H2-type" evidence="16">
    <location>
        <begin position="390"/>
        <end position="418"/>
    </location>
</feature>
<dbReference type="FunFam" id="1.10.10.60:FF:000199">
    <property type="entry name" value="Activity-dependent neuroprotector homeobox b"/>
    <property type="match status" value="1"/>
</dbReference>
<evidence type="ECO:0000313" key="17">
    <source>
        <dbReference type="EMBL" id="NXT21163.1"/>
    </source>
</evidence>
<dbReference type="SUPFAM" id="SSF46689">
    <property type="entry name" value="Homeodomain-like"/>
    <property type="match status" value="1"/>
</dbReference>
<evidence type="ECO:0000256" key="9">
    <source>
        <dbReference type="ARBA" id="ARBA00023163"/>
    </source>
</evidence>
<comment type="subcellular location">
    <subcellularLocation>
        <location evidence="1">Chromosome</location>
    </subcellularLocation>
    <subcellularLocation>
        <location evidence="12 13">Nucleus</location>
    </subcellularLocation>
</comment>
<feature type="compositionally biased region" description="Polar residues" evidence="14">
    <location>
        <begin position="853"/>
        <end position="866"/>
    </location>
</feature>
<evidence type="ECO:0000256" key="5">
    <source>
        <dbReference type="ARBA" id="ARBA00022833"/>
    </source>
</evidence>
<keyword evidence="2" id="KW-0479">Metal-binding</keyword>
<feature type="DNA-binding region" description="Homeobox" evidence="12">
    <location>
        <begin position="650"/>
        <end position="692"/>
    </location>
</feature>
<evidence type="ECO:0000259" key="15">
    <source>
        <dbReference type="PROSITE" id="PS50071"/>
    </source>
</evidence>
<dbReference type="EMBL" id="VZTO01008794">
    <property type="protein sequence ID" value="NXT21163.1"/>
    <property type="molecule type" value="Genomic_DNA"/>
</dbReference>
<sequence length="987" mass="110377">KDYRTKPFCCSACPFSSKFFSAYKSHFRNVHSEDFENRILLNCPYCTFNADKKTLETHIKIFHAPNANTPSGGISTFKDKNKHDSLKPKQADSVEQAVYYCKKCTYRDPLYEIVRKHIYREHFQHVAGPYVAKGGEKSLNGAVPLSSGSREEGSIHCKRCLFMPKSYEALVQHVIEDHERIGYQVTAMIGHTNVVVPRSKPLMLIAPKPQDKKPMGLPQRMGPLSPGSVRSLSSQQMMNRLTIPKPALNSTGNGRPYTLGGEQRSQARYSLQSGSSSSLSSAQLKQTSLSQSQAASRVLGQSGSKSPVAATGPSSVNTSSTQKWKICTICNELFPENVYSVHFEKEHKAEKVPAVANYIMKIHNFTSKCLYCNRYLPTDTLLNHMLIHGLSCPYCRSTFNDVEKMAAHMRMVHVDEEMGPKTDSTLTFDLTLQQGSHTNIHLLVTTYNLRDAPAESVAYHAQNTPPVPPKPQPKIQEKSDAPVKSSPQAAVPYKKDVGKTLCPLCFSILKGPISDALAHHLRERHQVIQTVHPVEKKLTYKCIHCLGVYTSNMTASTITLHLVHCRGVGKTQNGQDKGTSSSRLSQSPAVAPVKRTYEHMEFSLMKKRKMDDDDSPSAFEEKPEEPVVLALDPKGHEDDSYEARKTFLTKYFNKQPYPTRREIEKLAASLWLWKSDIASHFSNKRKKCVRDCEKYKPGVLLGFNMKELNKVKHEMDFDAEWLFENHDEKNSRVNVSKTVDKKINLGKDNESSSDSYENIEEEYNESGSPFGQRISDIGGKTSSDAVVENPEDSISKEMIEENTVQSPEKPDQKQEESSKYEEIISAEEPSKLVGDVSDSEGDQDDAVEWKDGASQSESGPGSQQVSDFEDNALEVKPEAWTDESSQSEDAGSSKPTVETKGGGSESEEEQSKWKNRSYGKVEEFWSKDQSQWKNASEMEESLSNQQMEWQNSTIDSEDGEQFDSVTGGVAEPMHSSLTGVELSSQQA</sequence>
<dbReference type="Gene3D" id="3.30.160.60">
    <property type="entry name" value="Classic Zinc Finger"/>
    <property type="match status" value="1"/>
</dbReference>
<evidence type="ECO:0000256" key="12">
    <source>
        <dbReference type="PROSITE-ProRule" id="PRU00108"/>
    </source>
</evidence>
<dbReference type="PANTHER" id="PTHR15740:SF1">
    <property type="entry name" value="ACTIVITY-DEPENDENT NEUROPROTECTOR HOMEOBOX PROTEIN"/>
    <property type="match status" value="1"/>
</dbReference>
<feature type="compositionally biased region" description="Basic and acidic residues" evidence="14">
    <location>
        <begin position="808"/>
        <end position="822"/>
    </location>
</feature>
<dbReference type="GO" id="GO:0008270">
    <property type="term" value="F:zinc ion binding"/>
    <property type="evidence" value="ECO:0007669"/>
    <property type="project" value="UniProtKB-KW"/>
</dbReference>
<dbReference type="GO" id="GO:0003677">
    <property type="term" value="F:DNA binding"/>
    <property type="evidence" value="ECO:0007669"/>
    <property type="project" value="UniProtKB-UniRule"/>
</dbReference>
<dbReference type="InterPro" id="IPR009057">
    <property type="entry name" value="Homeodomain-like_sf"/>
</dbReference>
<dbReference type="GO" id="GO:0010468">
    <property type="term" value="P:regulation of gene expression"/>
    <property type="evidence" value="ECO:0007669"/>
    <property type="project" value="TreeGrafter"/>
</dbReference>
<dbReference type="InterPro" id="IPR001356">
    <property type="entry name" value="HD"/>
</dbReference>
<reference evidence="17 18" key="1">
    <citation type="submission" date="2019-09" db="EMBL/GenBank/DDBJ databases">
        <title>Bird 10,000 Genomes (B10K) Project - Family phase.</title>
        <authorList>
            <person name="Zhang G."/>
        </authorList>
    </citation>
    <scope>NUCLEOTIDE SEQUENCE [LARGE SCALE GENOMIC DNA]</scope>
    <source>
        <strain evidence="17">B10K-DU-003-42</strain>
        <tissue evidence="17">Mixed tissue sample</tissue>
    </source>
</reference>
<evidence type="ECO:0000256" key="2">
    <source>
        <dbReference type="ARBA" id="ARBA00022723"/>
    </source>
</evidence>
<dbReference type="CDD" id="cd00086">
    <property type="entry name" value="homeodomain"/>
    <property type="match status" value="1"/>
</dbReference>
<evidence type="ECO:0000256" key="3">
    <source>
        <dbReference type="ARBA" id="ARBA00022737"/>
    </source>
</evidence>
<keyword evidence="6" id="KW-0805">Transcription regulation</keyword>
<dbReference type="InterPro" id="IPR038861">
    <property type="entry name" value="ADNP/ADNP2"/>
</dbReference>
<feature type="region of interest" description="Disordered" evidence="14">
    <location>
        <begin position="745"/>
        <end position="987"/>
    </location>
</feature>
<dbReference type="GO" id="GO:0005634">
    <property type="term" value="C:nucleus"/>
    <property type="evidence" value="ECO:0007669"/>
    <property type="project" value="UniProtKB-SubCell"/>
</dbReference>
<dbReference type="InterPro" id="IPR013087">
    <property type="entry name" value="Znf_C2H2_type"/>
</dbReference>
<dbReference type="Pfam" id="PF19627">
    <property type="entry name" value="ADNP_N"/>
    <property type="match status" value="1"/>
</dbReference>
<dbReference type="PROSITE" id="PS00028">
    <property type="entry name" value="ZINC_FINGER_C2H2_1"/>
    <property type="match status" value="1"/>
</dbReference>
<proteinExistence type="predicted"/>
<evidence type="ECO:0000256" key="8">
    <source>
        <dbReference type="ARBA" id="ARBA00023155"/>
    </source>
</evidence>
<keyword evidence="8 12" id="KW-0371">Homeobox</keyword>
<dbReference type="SMART" id="SM00389">
    <property type="entry name" value="HOX"/>
    <property type="match status" value="1"/>
</dbReference>
<feature type="region of interest" description="Disordered" evidence="14">
    <location>
        <begin position="206"/>
        <end position="319"/>
    </location>
</feature>
<name>A0A7L3AQ02_9AVES</name>
<evidence type="ECO:0000256" key="13">
    <source>
        <dbReference type="RuleBase" id="RU000682"/>
    </source>
</evidence>
<dbReference type="SMART" id="SM00355">
    <property type="entry name" value="ZnF_C2H2"/>
    <property type="match status" value="8"/>
</dbReference>
<keyword evidence="10 12" id="KW-0539">Nucleus</keyword>
<feature type="non-terminal residue" evidence="17">
    <location>
        <position position="987"/>
    </location>
</feature>
<evidence type="ECO:0000256" key="4">
    <source>
        <dbReference type="ARBA" id="ARBA00022771"/>
    </source>
</evidence>
<feature type="compositionally biased region" description="Low complexity" evidence="14">
    <location>
        <begin position="266"/>
        <end position="296"/>
    </location>
</feature>
<evidence type="ECO:0000256" key="14">
    <source>
        <dbReference type="SAM" id="MobiDB-lite"/>
    </source>
</evidence>
<feature type="compositionally biased region" description="Polar residues" evidence="14">
    <location>
        <begin position="975"/>
        <end position="987"/>
    </location>
</feature>
<feature type="compositionally biased region" description="Polar residues" evidence="14">
    <location>
        <begin position="570"/>
        <end position="588"/>
    </location>
</feature>
<evidence type="ECO:0000313" key="18">
    <source>
        <dbReference type="Proteomes" id="UP000536260"/>
    </source>
</evidence>
<feature type="region of interest" description="Disordered" evidence="14">
    <location>
        <begin position="460"/>
        <end position="489"/>
    </location>
</feature>
<organism evidence="17 18">
    <name type="scientific">Syrrhaptes paradoxus</name>
    <name type="common">Pallas's sandgrouse</name>
    <dbReference type="NCBI Taxonomy" id="302527"/>
    <lineage>
        <taxon>Eukaryota</taxon>
        <taxon>Metazoa</taxon>
        <taxon>Chordata</taxon>
        <taxon>Craniata</taxon>
        <taxon>Vertebrata</taxon>
        <taxon>Euteleostomi</taxon>
        <taxon>Archelosauria</taxon>
        <taxon>Archosauria</taxon>
        <taxon>Dinosauria</taxon>
        <taxon>Saurischia</taxon>
        <taxon>Theropoda</taxon>
        <taxon>Coelurosauria</taxon>
        <taxon>Aves</taxon>
        <taxon>Neognathae</taxon>
        <taxon>Neoaves</taxon>
        <taxon>Columbimorphae</taxon>
        <taxon>Pterocliformes</taxon>
        <taxon>Pteroclidae</taxon>
        <taxon>Syrrhaptes</taxon>
    </lineage>
</organism>
<dbReference type="PANTHER" id="PTHR15740">
    <property type="entry name" value="NEUROPROTECTIVE PEPTIDE-CONTAINING PROTEIN"/>
    <property type="match status" value="1"/>
</dbReference>
<feature type="compositionally biased region" description="Acidic residues" evidence="14">
    <location>
        <begin position="837"/>
        <end position="846"/>
    </location>
</feature>
<dbReference type="Proteomes" id="UP000536260">
    <property type="component" value="Unassembled WGS sequence"/>
</dbReference>
<feature type="compositionally biased region" description="Polar residues" evidence="14">
    <location>
        <begin position="228"/>
        <end position="239"/>
    </location>
</feature>
<evidence type="ECO:0000256" key="1">
    <source>
        <dbReference type="ARBA" id="ARBA00004286"/>
    </source>
</evidence>
<keyword evidence="7 12" id="KW-0238">DNA-binding</keyword>
<feature type="non-terminal residue" evidence="17">
    <location>
        <position position="1"/>
    </location>
</feature>
<gene>
    <name evidence="17" type="primary">Adnp</name>
    <name evidence="17" type="ORF">SYRPAR_R10834</name>
</gene>
<keyword evidence="4 11" id="KW-0863">Zinc-finger</keyword>
<feature type="region of interest" description="Disordered" evidence="14">
    <location>
        <begin position="570"/>
        <end position="591"/>
    </location>
</feature>
<evidence type="ECO:0000256" key="11">
    <source>
        <dbReference type="PROSITE-ProRule" id="PRU00042"/>
    </source>
</evidence>
<accession>A0A7L3AQ02</accession>
<dbReference type="InterPro" id="IPR045762">
    <property type="entry name" value="ADNP_Znf"/>
</dbReference>
<keyword evidence="18" id="KW-1185">Reference proteome</keyword>
<evidence type="ECO:0000256" key="7">
    <source>
        <dbReference type="ARBA" id="ARBA00023125"/>
    </source>
</evidence>
<keyword evidence="9" id="KW-0804">Transcription</keyword>
<feature type="compositionally biased region" description="Polar residues" evidence="14">
    <location>
        <begin position="882"/>
        <end position="896"/>
    </location>
</feature>
<protein>
    <submittedName>
        <fullName evidence="17">ADNP protein</fullName>
    </submittedName>
</protein>
<dbReference type="Pfam" id="PF00046">
    <property type="entry name" value="Homeodomain"/>
    <property type="match status" value="1"/>
</dbReference>
<dbReference type="PROSITE" id="PS50157">
    <property type="entry name" value="ZINC_FINGER_C2H2_2"/>
    <property type="match status" value="1"/>
</dbReference>
<feature type="domain" description="Homeobox" evidence="15">
    <location>
        <begin position="648"/>
        <end position="691"/>
    </location>
</feature>
<evidence type="ECO:0000256" key="10">
    <source>
        <dbReference type="ARBA" id="ARBA00023242"/>
    </source>
</evidence>
<dbReference type="PROSITE" id="PS50071">
    <property type="entry name" value="HOMEOBOX_2"/>
    <property type="match status" value="1"/>
</dbReference>
<dbReference type="GO" id="GO:0005694">
    <property type="term" value="C:chromosome"/>
    <property type="evidence" value="ECO:0007669"/>
    <property type="project" value="UniProtKB-SubCell"/>
</dbReference>
<feature type="compositionally biased region" description="Polar residues" evidence="14">
    <location>
        <begin position="941"/>
        <end position="954"/>
    </location>
</feature>
<keyword evidence="5" id="KW-0862">Zinc</keyword>
<evidence type="ECO:0000256" key="6">
    <source>
        <dbReference type="ARBA" id="ARBA00023015"/>
    </source>
</evidence>
<evidence type="ECO:0000259" key="16">
    <source>
        <dbReference type="PROSITE" id="PS50157"/>
    </source>
</evidence>
<dbReference type="Gene3D" id="1.10.10.60">
    <property type="entry name" value="Homeodomain-like"/>
    <property type="match status" value="1"/>
</dbReference>